<dbReference type="Proteomes" id="UP000799779">
    <property type="component" value="Unassembled WGS sequence"/>
</dbReference>
<name>A0A6A5WY15_9PLEO</name>
<dbReference type="OrthoDB" id="30289at2759"/>
<dbReference type="InterPro" id="IPR051026">
    <property type="entry name" value="PI/PC_transfer"/>
</dbReference>
<proteinExistence type="predicted"/>
<accession>A0A6A5WY15</accession>
<gene>
    <name evidence="3" type="ORF">P154DRAFT_608588</name>
</gene>
<dbReference type="EMBL" id="ML977562">
    <property type="protein sequence ID" value="KAF2005649.1"/>
    <property type="molecule type" value="Genomic_DNA"/>
</dbReference>
<sequence>MSTKALSDMQALRVEEFRQRLKAKPTSTEQSTSKPPSEPYDDAKLLEFLKLHKFSVDEAHAHYTELENWRLENRIEETYMNVDCKSFNRATSLHGIWIGRRDRQGRPIHVWVLRNLDPAEIAAYLHDAAELKASHPHHCESPTAANAILFSTLLEYFKRFTIPICNAVPNRPDAQKPVVSGTSIVDISGVSIRQWWQLKDHINEASKLHAKYSPDTLDQSFVVGAPPFLPWLVGAVQKWFSPSMMDVTFLQNSDIKKKLLEYVDADDLPKRFGGNLDWDYGKDPVPDDEVTAILEKDGRKGWVDGPCVLEDGVRVPVGTVNGVKRYTVDI</sequence>
<dbReference type="Gene3D" id="3.40.525.10">
    <property type="entry name" value="CRAL-TRIO lipid binding domain"/>
    <property type="match status" value="1"/>
</dbReference>
<dbReference type="PANTHER" id="PTHR45657:SF3">
    <property type="entry name" value="TRANSPORTER, PUTATIVE (AFU_ORTHOLOGUE AFUA_5G09260)-RELATED"/>
    <property type="match status" value="1"/>
</dbReference>
<dbReference type="Pfam" id="PF00650">
    <property type="entry name" value="CRAL_TRIO"/>
    <property type="match status" value="1"/>
</dbReference>
<reference evidence="3" key="1">
    <citation type="journal article" date="2020" name="Stud. Mycol.">
        <title>101 Dothideomycetes genomes: a test case for predicting lifestyles and emergence of pathogens.</title>
        <authorList>
            <person name="Haridas S."/>
            <person name="Albert R."/>
            <person name="Binder M."/>
            <person name="Bloem J."/>
            <person name="Labutti K."/>
            <person name="Salamov A."/>
            <person name="Andreopoulos B."/>
            <person name="Baker S."/>
            <person name="Barry K."/>
            <person name="Bills G."/>
            <person name="Bluhm B."/>
            <person name="Cannon C."/>
            <person name="Castanera R."/>
            <person name="Culley D."/>
            <person name="Daum C."/>
            <person name="Ezra D."/>
            <person name="Gonzalez J."/>
            <person name="Henrissat B."/>
            <person name="Kuo A."/>
            <person name="Liang C."/>
            <person name="Lipzen A."/>
            <person name="Lutzoni F."/>
            <person name="Magnuson J."/>
            <person name="Mondo S."/>
            <person name="Nolan M."/>
            <person name="Ohm R."/>
            <person name="Pangilinan J."/>
            <person name="Park H.-J."/>
            <person name="Ramirez L."/>
            <person name="Alfaro M."/>
            <person name="Sun H."/>
            <person name="Tritt A."/>
            <person name="Yoshinaga Y."/>
            <person name="Zwiers L.-H."/>
            <person name="Turgeon B."/>
            <person name="Goodwin S."/>
            <person name="Spatafora J."/>
            <person name="Crous P."/>
            <person name="Grigoriev I."/>
        </authorList>
    </citation>
    <scope>NUCLEOTIDE SEQUENCE</scope>
    <source>
        <strain evidence="3">CBS 123094</strain>
    </source>
</reference>
<dbReference type="InterPro" id="IPR036273">
    <property type="entry name" value="CRAL/TRIO_N_dom_sf"/>
</dbReference>
<evidence type="ECO:0000256" key="1">
    <source>
        <dbReference type="SAM" id="MobiDB-lite"/>
    </source>
</evidence>
<dbReference type="SMART" id="SM00516">
    <property type="entry name" value="SEC14"/>
    <property type="match status" value="1"/>
</dbReference>
<evidence type="ECO:0000313" key="3">
    <source>
        <dbReference type="EMBL" id="KAF2005649.1"/>
    </source>
</evidence>
<dbReference type="SUPFAM" id="SSF52087">
    <property type="entry name" value="CRAL/TRIO domain"/>
    <property type="match status" value="1"/>
</dbReference>
<evidence type="ECO:0000259" key="2">
    <source>
        <dbReference type="PROSITE" id="PS50191"/>
    </source>
</evidence>
<organism evidence="3 4">
    <name type="scientific">Amniculicola lignicola CBS 123094</name>
    <dbReference type="NCBI Taxonomy" id="1392246"/>
    <lineage>
        <taxon>Eukaryota</taxon>
        <taxon>Fungi</taxon>
        <taxon>Dikarya</taxon>
        <taxon>Ascomycota</taxon>
        <taxon>Pezizomycotina</taxon>
        <taxon>Dothideomycetes</taxon>
        <taxon>Pleosporomycetidae</taxon>
        <taxon>Pleosporales</taxon>
        <taxon>Amniculicolaceae</taxon>
        <taxon>Amniculicola</taxon>
    </lineage>
</organism>
<feature type="domain" description="CRAL-TRIO" evidence="2">
    <location>
        <begin position="85"/>
        <end position="280"/>
    </location>
</feature>
<dbReference type="PANTHER" id="PTHR45657">
    <property type="entry name" value="CRAL-TRIO DOMAIN-CONTAINING PROTEIN YKL091C-RELATED"/>
    <property type="match status" value="1"/>
</dbReference>
<dbReference type="SUPFAM" id="SSF46938">
    <property type="entry name" value="CRAL/TRIO N-terminal domain"/>
    <property type="match status" value="1"/>
</dbReference>
<protein>
    <submittedName>
        <fullName evidence="3">CRAL/TRIO domain-containing protein</fullName>
    </submittedName>
</protein>
<keyword evidence="4" id="KW-1185">Reference proteome</keyword>
<feature type="compositionally biased region" description="Polar residues" evidence="1">
    <location>
        <begin position="25"/>
        <end position="35"/>
    </location>
</feature>
<dbReference type="PROSITE" id="PS50191">
    <property type="entry name" value="CRAL_TRIO"/>
    <property type="match status" value="1"/>
</dbReference>
<feature type="region of interest" description="Disordered" evidence="1">
    <location>
        <begin position="17"/>
        <end position="40"/>
    </location>
</feature>
<dbReference type="InterPro" id="IPR036865">
    <property type="entry name" value="CRAL-TRIO_dom_sf"/>
</dbReference>
<dbReference type="AlphaFoldDB" id="A0A6A5WY15"/>
<dbReference type="CDD" id="cd00170">
    <property type="entry name" value="SEC14"/>
    <property type="match status" value="1"/>
</dbReference>
<dbReference type="Gene3D" id="1.10.8.20">
    <property type="entry name" value="N-terminal domain of phosphatidylinositol transfer protein sec14p"/>
    <property type="match status" value="1"/>
</dbReference>
<dbReference type="InterPro" id="IPR001251">
    <property type="entry name" value="CRAL-TRIO_dom"/>
</dbReference>
<evidence type="ECO:0000313" key="4">
    <source>
        <dbReference type="Proteomes" id="UP000799779"/>
    </source>
</evidence>